<name>A0ABS5PPN4_9FIRM</name>
<proteinExistence type="predicted"/>
<dbReference type="Proteomes" id="UP000746471">
    <property type="component" value="Unassembled WGS sequence"/>
</dbReference>
<protein>
    <recommendedName>
        <fullName evidence="3">AAA domain-containing protein</fullName>
    </recommendedName>
</protein>
<dbReference type="RefSeq" id="WP_213236408.1">
    <property type="nucleotide sequence ID" value="NZ_JAHBCL010000011.1"/>
</dbReference>
<dbReference type="InterPro" id="IPR027417">
    <property type="entry name" value="P-loop_NTPase"/>
</dbReference>
<keyword evidence="2" id="KW-1185">Reference proteome</keyword>
<gene>
    <name evidence="1" type="ORF">KHM83_07650</name>
</gene>
<dbReference type="Gene3D" id="3.40.50.300">
    <property type="entry name" value="P-loop containing nucleotide triphosphate hydrolases"/>
    <property type="match status" value="1"/>
</dbReference>
<evidence type="ECO:0008006" key="3">
    <source>
        <dbReference type="Google" id="ProtNLM"/>
    </source>
</evidence>
<organism evidence="1 2">
    <name type="scientific">Fusibacter paucivorans</name>
    <dbReference type="NCBI Taxonomy" id="76009"/>
    <lineage>
        <taxon>Bacteria</taxon>
        <taxon>Bacillati</taxon>
        <taxon>Bacillota</taxon>
        <taxon>Clostridia</taxon>
        <taxon>Eubacteriales</taxon>
        <taxon>Eubacteriales Family XII. Incertae Sedis</taxon>
        <taxon>Fusibacter</taxon>
    </lineage>
</organism>
<evidence type="ECO:0000313" key="1">
    <source>
        <dbReference type="EMBL" id="MBS7526546.1"/>
    </source>
</evidence>
<dbReference type="EMBL" id="JAHBCL010000011">
    <property type="protein sequence ID" value="MBS7526546.1"/>
    <property type="molecule type" value="Genomic_DNA"/>
</dbReference>
<comment type="caution">
    <text evidence="1">The sequence shown here is derived from an EMBL/GenBank/DDBJ whole genome shotgun (WGS) entry which is preliminary data.</text>
</comment>
<reference evidence="1 2" key="1">
    <citation type="submission" date="2021-05" db="EMBL/GenBank/DDBJ databases">
        <title>Fusibacter ferrireducens sp. nov., an anaerobic, sulfur- and Fe-reducing bacterium isolated from the mangrove sediment.</title>
        <authorList>
            <person name="Qiu D."/>
        </authorList>
    </citation>
    <scope>NUCLEOTIDE SEQUENCE [LARGE SCALE GENOMIC DNA]</scope>
    <source>
        <strain evidence="1 2">DSM 12116</strain>
    </source>
</reference>
<sequence>MESYGVVLVKKESEYMSFQADQLKLKRLYTLSEEALRDQPLCVIISPVTSEEAALVKTMTAVTFFVYLGVQKLNEPSEHIRHFSSLENLQSLMVDYEAAWLVSLKTAYLEEALAFSEKDEAFIREQYDCLNQAPLKQTPLKQTKKKKSHWIKKRYDKRSSPCIVGLIGHPQTASALVKAYQKMSYDHCLIIDGDLLKPTLDDSFNVRQIETSLKTQLTGRDNTAFNVLVDAQQKGLAVERMVPLIVHRYSEHLDVLFGNYNPHNYEHYKIESVMGMVSDLKRLYDVIFICLPMNLYDELTLSVLHECEMSVLMATSNRADVRVILNTLELIENRRGLPTGKFYFYFLKSNQKQLWHSANADVLRALFKKQYLSSKSAVLRQLLKGRR</sequence>
<evidence type="ECO:0000313" key="2">
    <source>
        <dbReference type="Proteomes" id="UP000746471"/>
    </source>
</evidence>
<accession>A0ABS5PPN4</accession>
<dbReference type="SUPFAM" id="SSF52540">
    <property type="entry name" value="P-loop containing nucleoside triphosphate hydrolases"/>
    <property type="match status" value="1"/>
</dbReference>